<dbReference type="AlphaFoldDB" id="A0AAW1A832"/>
<reference evidence="1 2" key="1">
    <citation type="submission" date="2024-05" db="EMBL/GenBank/DDBJ databases">
        <title>The nuclear and mitochondrial genome assemblies of Tetragonisca angustula (Apidae: Meliponini), a tiny yet remarkable pollinator in the Neotropics.</title>
        <authorList>
            <person name="Ferrari R."/>
            <person name="Ricardo P.C."/>
            <person name="Dias F.C."/>
            <person name="Araujo N.S."/>
            <person name="Soares D.O."/>
            <person name="Zhou Q.-S."/>
            <person name="Zhu C.-D."/>
            <person name="Coutinho L."/>
            <person name="Airas M.C."/>
            <person name="Batista T.M."/>
        </authorList>
    </citation>
    <scope>NUCLEOTIDE SEQUENCE [LARGE SCALE GENOMIC DNA]</scope>
    <source>
        <strain evidence="1">ASF017062</strain>
        <tissue evidence="1">Abdomen</tissue>
    </source>
</reference>
<sequence>MVIIVWKNKASVKEIQPRGYEVKSSVTEDRSMEEGGAYKERKFEIGECTVRAGYPIYTTFQAFSTRAGTRCAGKTIFALRRKNLCLKLCEAARQELLKQTNHLSGNKAHVQAA</sequence>
<protein>
    <submittedName>
        <fullName evidence="1">Uncharacterized protein</fullName>
    </submittedName>
</protein>
<accession>A0AAW1A832</accession>
<organism evidence="1 2">
    <name type="scientific">Tetragonisca angustula</name>
    <dbReference type="NCBI Taxonomy" id="166442"/>
    <lineage>
        <taxon>Eukaryota</taxon>
        <taxon>Metazoa</taxon>
        <taxon>Ecdysozoa</taxon>
        <taxon>Arthropoda</taxon>
        <taxon>Hexapoda</taxon>
        <taxon>Insecta</taxon>
        <taxon>Pterygota</taxon>
        <taxon>Neoptera</taxon>
        <taxon>Endopterygota</taxon>
        <taxon>Hymenoptera</taxon>
        <taxon>Apocrita</taxon>
        <taxon>Aculeata</taxon>
        <taxon>Apoidea</taxon>
        <taxon>Anthophila</taxon>
        <taxon>Apidae</taxon>
        <taxon>Tetragonisca</taxon>
    </lineage>
</organism>
<proteinExistence type="predicted"/>
<dbReference type="EMBL" id="JAWNGG020000046">
    <property type="protein sequence ID" value="KAK9305957.1"/>
    <property type="molecule type" value="Genomic_DNA"/>
</dbReference>
<dbReference type="Proteomes" id="UP001432146">
    <property type="component" value="Unassembled WGS sequence"/>
</dbReference>
<gene>
    <name evidence="1" type="ORF">QLX08_003195</name>
</gene>
<evidence type="ECO:0000313" key="2">
    <source>
        <dbReference type="Proteomes" id="UP001432146"/>
    </source>
</evidence>
<name>A0AAW1A832_9HYME</name>
<evidence type="ECO:0000313" key="1">
    <source>
        <dbReference type="EMBL" id="KAK9305957.1"/>
    </source>
</evidence>
<keyword evidence="2" id="KW-1185">Reference proteome</keyword>
<comment type="caution">
    <text evidence="1">The sequence shown here is derived from an EMBL/GenBank/DDBJ whole genome shotgun (WGS) entry which is preliminary data.</text>
</comment>